<reference evidence="2 3" key="1">
    <citation type="submission" date="2016-07" db="EMBL/GenBank/DDBJ databases">
        <title>Pervasive Adenine N6-methylation of Active Genes in Fungi.</title>
        <authorList>
            <consortium name="DOE Joint Genome Institute"/>
            <person name="Mondo S.J."/>
            <person name="Dannebaum R.O."/>
            <person name="Kuo R.C."/>
            <person name="Labutti K."/>
            <person name="Haridas S."/>
            <person name="Kuo A."/>
            <person name="Salamov A."/>
            <person name="Ahrendt S.R."/>
            <person name="Lipzen A."/>
            <person name="Sullivan W."/>
            <person name="Andreopoulos W.B."/>
            <person name="Clum A."/>
            <person name="Lindquist E."/>
            <person name="Daum C."/>
            <person name="Ramamoorthy G.K."/>
            <person name="Gryganskyi A."/>
            <person name="Culley D."/>
            <person name="Magnuson J.K."/>
            <person name="James T.Y."/>
            <person name="O'Malley M.A."/>
            <person name="Stajich J.E."/>
            <person name="Spatafora J.W."/>
            <person name="Visel A."/>
            <person name="Grigoriev I.V."/>
        </authorList>
    </citation>
    <scope>NUCLEOTIDE SEQUENCE [LARGE SCALE GENOMIC DNA]</scope>
    <source>
        <strain evidence="2 3">NRRL 3116</strain>
    </source>
</reference>
<dbReference type="AlphaFoldDB" id="A0A1Y2GVG1"/>
<dbReference type="RefSeq" id="XP_021883569.1">
    <property type="nucleotide sequence ID" value="XM_022023409.1"/>
</dbReference>
<organism evidence="2 3">
    <name type="scientific">Lobosporangium transversale</name>
    <dbReference type="NCBI Taxonomy" id="64571"/>
    <lineage>
        <taxon>Eukaryota</taxon>
        <taxon>Fungi</taxon>
        <taxon>Fungi incertae sedis</taxon>
        <taxon>Mucoromycota</taxon>
        <taxon>Mortierellomycotina</taxon>
        <taxon>Mortierellomycetes</taxon>
        <taxon>Mortierellales</taxon>
        <taxon>Mortierellaceae</taxon>
        <taxon>Lobosporangium</taxon>
    </lineage>
</organism>
<gene>
    <name evidence="2" type="ORF">BCR41DRAFT_349093</name>
</gene>
<accession>A0A1Y2GVG1</accession>
<dbReference type="GeneID" id="33565253"/>
<dbReference type="InterPro" id="IPR016712">
    <property type="entry name" value="Rbsml_bS1m-like"/>
</dbReference>
<dbReference type="InParanoid" id="A0A1Y2GVG1"/>
<feature type="region of interest" description="Disordered" evidence="1">
    <location>
        <begin position="149"/>
        <end position="173"/>
    </location>
</feature>
<proteinExistence type="predicted"/>
<evidence type="ECO:0008006" key="4">
    <source>
        <dbReference type="Google" id="ProtNLM"/>
    </source>
</evidence>
<dbReference type="OrthoDB" id="2735536at2759"/>
<evidence type="ECO:0000313" key="2">
    <source>
        <dbReference type="EMBL" id="ORZ23755.1"/>
    </source>
</evidence>
<dbReference type="PANTHER" id="PTHR28058:SF1">
    <property type="entry name" value="SMALL RIBOSOMAL SUBUNIT PROTEIN BS1M"/>
    <property type="match status" value="1"/>
</dbReference>
<dbReference type="PANTHER" id="PTHR28058">
    <property type="entry name" value="37S RIBOSOMAL PROTEIN MRP51, MITOCHONDRIAL"/>
    <property type="match status" value="1"/>
</dbReference>
<evidence type="ECO:0000313" key="3">
    <source>
        <dbReference type="Proteomes" id="UP000193648"/>
    </source>
</evidence>
<comment type="caution">
    <text evidence="2">The sequence shown here is derived from an EMBL/GenBank/DDBJ whole genome shotgun (WGS) entry which is preliminary data.</text>
</comment>
<dbReference type="EMBL" id="MCFF01000009">
    <property type="protein sequence ID" value="ORZ23755.1"/>
    <property type="molecule type" value="Genomic_DNA"/>
</dbReference>
<dbReference type="Pfam" id="PF11709">
    <property type="entry name" value="Mit_ribos_Mrp51"/>
    <property type="match status" value="1"/>
</dbReference>
<dbReference type="Proteomes" id="UP000193648">
    <property type="component" value="Unassembled WGS sequence"/>
</dbReference>
<keyword evidence="3" id="KW-1185">Reference proteome</keyword>
<dbReference type="STRING" id="64571.A0A1Y2GVG1"/>
<protein>
    <recommendedName>
        <fullName evidence="4">Mitochondrial ribosomal protein MRP51</fullName>
    </recommendedName>
</protein>
<name>A0A1Y2GVG1_9FUNG</name>
<sequence length="331" mass="36387">MERSFSHLLRTSRLATFDKTIPQIYTTSGKAKAIGDWGLKRNLPTVLRTHYLTIEQLDTAEHQTPFKSGSSDYLFLQRWKENFPRSRPPQPQPIAVRKDLSTLTDAEFKKLLETAREKRQAWKEAVAKNEYRTDEHLSFLNIVSRQPKSSSIDTSTSQASVGTGNSSTTVNNTSPAPFIGSNVRTKVGPTYGFYEPSTPVVVQGRGIGRTKNSQLIGVCGVVATFPIYSTPHLQNATKSLQPYYVYKAELDADGHPNVVLGHVAPGPGNWLTGSIGSRSDHYNYNAASRLPQGANSNTGAAAKGAEGDTGRRVVSRVQHLLETRDKSATRL</sequence>
<feature type="region of interest" description="Disordered" evidence="1">
    <location>
        <begin position="289"/>
        <end position="312"/>
    </location>
</feature>
<evidence type="ECO:0000256" key="1">
    <source>
        <dbReference type="SAM" id="MobiDB-lite"/>
    </source>
</evidence>